<keyword evidence="3" id="KW-1185">Reference proteome</keyword>
<dbReference type="EMBL" id="CP141261">
    <property type="protein sequence ID" value="WRL63013.1"/>
    <property type="molecule type" value="Genomic_DNA"/>
</dbReference>
<sequence length="76" mass="7788">MLLVLAALAGAATVVPTYLVVGGEELSPVDDLASALVVLLVPVAHLAVGAVLLRGRSRSSAWPTRAWPEPWGSVSS</sequence>
<proteinExistence type="predicted"/>
<evidence type="ECO:0000313" key="2">
    <source>
        <dbReference type="EMBL" id="WRL63013.1"/>
    </source>
</evidence>
<keyword evidence="1" id="KW-0472">Membrane</keyword>
<organism evidence="2 3">
    <name type="scientific">Blastococcus brunescens</name>
    <dbReference type="NCBI Taxonomy" id="1564165"/>
    <lineage>
        <taxon>Bacteria</taxon>
        <taxon>Bacillati</taxon>
        <taxon>Actinomycetota</taxon>
        <taxon>Actinomycetes</taxon>
        <taxon>Geodermatophilales</taxon>
        <taxon>Geodermatophilaceae</taxon>
        <taxon>Blastococcus</taxon>
    </lineage>
</organism>
<evidence type="ECO:0000256" key="1">
    <source>
        <dbReference type="SAM" id="Phobius"/>
    </source>
</evidence>
<dbReference type="RefSeq" id="WP_324274362.1">
    <property type="nucleotide sequence ID" value="NZ_CP141261.1"/>
</dbReference>
<feature type="transmembrane region" description="Helical" evidence="1">
    <location>
        <begin position="32"/>
        <end position="53"/>
    </location>
</feature>
<keyword evidence="1" id="KW-0812">Transmembrane</keyword>
<dbReference type="Proteomes" id="UP001324287">
    <property type="component" value="Chromosome"/>
</dbReference>
<evidence type="ECO:0000313" key="3">
    <source>
        <dbReference type="Proteomes" id="UP001324287"/>
    </source>
</evidence>
<protein>
    <submittedName>
        <fullName evidence="2">Uncharacterized protein</fullName>
    </submittedName>
</protein>
<reference evidence="2 3" key="1">
    <citation type="submission" date="2023-12" db="EMBL/GenBank/DDBJ databases">
        <title>Blastococcus brunescens sp. nov., an actonobacterium isolated from sandstone collected in sahara desert.</title>
        <authorList>
            <person name="Gtari M."/>
            <person name="Ghodhbane F."/>
        </authorList>
    </citation>
    <scope>NUCLEOTIDE SEQUENCE [LARGE SCALE GENOMIC DNA]</scope>
    <source>
        <strain evidence="2 3">BMG 8361</strain>
    </source>
</reference>
<gene>
    <name evidence="2" type="ORF">U6N30_24665</name>
</gene>
<accession>A0ABZ1AWR3</accession>
<keyword evidence="1" id="KW-1133">Transmembrane helix</keyword>
<name>A0ABZ1AWR3_9ACTN</name>